<organism evidence="6 7">
    <name type="scientific">Bosea eneae</name>
    <dbReference type="NCBI Taxonomy" id="151454"/>
    <lineage>
        <taxon>Bacteria</taxon>
        <taxon>Pseudomonadati</taxon>
        <taxon>Pseudomonadota</taxon>
        <taxon>Alphaproteobacteria</taxon>
        <taxon>Hyphomicrobiales</taxon>
        <taxon>Boseaceae</taxon>
        <taxon>Bosea</taxon>
    </lineage>
</organism>
<name>A0ABW0J002_9HYPH</name>
<sequence>MLRLSSSSRSLLAAFALLAACSDGVAAQVQPRQPGSAAAVPDPVSAAIAEASRRFGVPEHWIRAVMRVESAGRVDAVSHAGAMGLMQVMPGTYAELRARYGLGADPFAVRDNVMAGTAYLREMFDRYGTTGMLAAYNAGPGRWEAHLAGVRPLPAETVGYLARLGPVLNIGDVPSVSVARAPTAASPFSAPIFVAWSAGAVTPERTSDARSLRQVDAANTTVVPPTGRLFVARQPVVALAPEPNSVSPIEARPTSNDVTNDDTSEPQSDHGNGLFVPRTREPSGG</sequence>
<feature type="chain" id="PRO_5046242326" evidence="4">
    <location>
        <begin position="20"/>
        <end position="285"/>
    </location>
</feature>
<accession>A0ABW0J002</accession>
<comment type="caution">
    <text evidence="6">The sequence shown here is derived from an EMBL/GenBank/DDBJ whole genome shotgun (WGS) entry which is preliminary data.</text>
</comment>
<keyword evidence="7" id="KW-1185">Reference proteome</keyword>
<comment type="similarity">
    <text evidence="2">Belongs to the virb1 family.</text>
</comment>
<dbReference type="SUPFAM" id="SSF53955">
    <property type="entry name" value="Lysozyme-like"/>
    <property type="match status" value="1"/>
</dbReference>
<dbReference type="PROSITE" id="PS51257">
    <property type="entry name" value="PROKAR_LIPOPROTEIN"/>
    <property type="match status" value="1"/>
</dbReference>
<dbReference type="Gene3D" id="1.10.530.10">
    <property type="match status" value="1"/>
</dbReference>
<dbReference type="Pfam" id="PF01464">
    <property type="entry name" value="SLT"/>
    <property type="match status" value="1"/>
</dbReference>
<dbReference type="CDD" id="cd00254">
    <property type="entry name" value="LT-like"/>
    <property type="match status" value="1"/>
</dbReference>
<dbReference type="PANTHER" id="PTHR37423">
    <property type="entry name" value="SOLUBLE LYTIC MUREIN TRANSGLYCOSYLASE-RELATED"/>
    <property type="match status" value="1"/>
</dbReference>
<evidence type="ECO:0000256" key="4">
    <source>
        <dbReference type="SAM" id="SignalP"/>
    </source>
</evidence>
<keyword evidence="4" id="KW-0732">Signal</keyword>
<feature type="domain" description="Transglycosylase SLT" evidence="5">
    <location>
        <begin position="48"/>
        <end position="144"/>
    </location>
</feature>
<evidence type="ECO:0000256" key="1">
    <source>
        <dbReference type="ARBA" id="ARBA00007734"/>
    </source>
</evidence>
<dbReference type="EMBL" id="JBHSLW010000052">
    <property type="protein sequence ID" value="MFC5422884.1"/>
    <property type="molecule type" value="Genomic_DNA"/>
</dbReference>
<protein>
    <submittedName>
        <fullName evidence="6">Lytic transglycosylase domain-containing protein</fullName>
    </submittedName>
</protein>
<evidence type="ECO:0000313" key="7">
    <source>
        <dbReference type="Proteomes" id="UP001596053"/>
    </source>
</evidence>
<dbReference type="RefSeq" id="WP_377801109.1">
    <property type="nucleotide sequence ID" value="NZ_JBHSLW010000052.1"/>
</dbReference>
<evidence type="ECO:0000259" key="5">
    <source>
        <dbReference type="Pfam" id="PF01464"/>
    </source>
</evidence>
<dbReference type="InterPro" id="IPR023346">
    <property type="entry name" value="Lysozyme-like_dom_sf"/>
</dbReference>
<feature type="region of interest" description="Disordered" evidence="3">
    <location>
        <begin position="242"/>
        <end position="285"/>
    </location>
</feature>
<evidence type="ECO:0000313" key="6">
    <source>
        <dbReference type="EMBL" id="MFC5422884.1"/>
    </source>
</evidence>
<evidence type="ECO:0000256" key="3">
    <source>
        <dbReference type="SAM" id="MobiDB-lite"/>
    </source>
</evidence>
<feature type="signal peptide" evidence="4">
    <location>
        <begin position="1"/>
        <end position="19"/>
    </location>
</feature>
<dbReference type="InterPro" id="IPR008258">
    <property type="entry name" value="Transglycosylase_SLT_dom_1"/>
</dbReference>
<reference evidence="7" key="1">
    <citation type="journal article" date="2019" name="Int. J. Syst. Evol. Microbiol.">
        <title>The Global Catalogue of Microorganisms (GCM) 10K type strain sequencing project: providing services to taxonomists for standard genome sequencing and annotation.</title>
        <authorList>
            <consortium name="The Broad Institute Genomics Platform"/>
            <consortium name="The Broad Institute Genome Sequencing Center for Infectious Disease"/>
            <person name="Wu L."/>
            <person name="Ma J."/>
        </authorList>
    </citation>
    <scope>NUCLEOTIDE SEQUENCE [LARGE SCALE GENOMIC DNA]</scope>
    <source>
        <strain evidence="7">NCAIM B.01391</strain>
    </source>
</reference>
<dbReference type="Proteomes" id="UP001596053">
    <property type="component" value="Unassembled WGS sequence"/>
</dbReference>
<evidence type="ECO:0000256" key="2">
    <source>
        <dbReference type="ARBA" id="ARBA00009387"/>
    </source>
</evidence>
<comment type="similarity">
    <text evidence="1">Belongs to the transglycosylase Slt family.</text>
</comment>
<dbReference type="PANTHER" id="PTHR37423:SF2">
    <property type="entry name" value="MEMBRANE-BOUND LYTIC MUREIN TRANSGLYCOSYLASE C"/>
    <property type="match status" value="1"/>
</dbReference>
<gene>
    <name evidence="6" type="ORF">ACFPOB_25325</name>
</gene>
<proteinExistence type="inferred from homology"/>